<dbReference type="EMBL" id="VSWD01000001">
    <property type="protein sequence ID" value="KAK3108637.1"/>
    <property type="molecule type" value="Genomic_DNA"/>
</dbReference>
<dbReference type="Proteomes" id="UP001186944">
    <property type="component" value="Unassembled WGS sequence"/>
</dbReference>
<gene>
    <name evidence="2" type="ORF">FSP39_012258</name>
</gene>
<reference evidence="2" key="1">
    <citation type="submission" date="2019-08" db="EMBL/GenBank/DDBJ databases">
        <title>The improved chromosome-level genome for the pearl oyster Pinctada fucata martensii using PacBio sequencing and Hi-C.</title>
        <authorList>
            <person name="Zheng Z."/>
        </authorList>
    </citation>
    <scope>NUCLEOTIDE SEQUENCE</scope>
    <source>
        <strain evidence="2">ZZ-2019</strain>
        <tissue evidence="2">Adductor muscle</tissue>
    </source>
</reference>
<dbReference type="InterPro" id="IPR001073">
    <property type="entry name" value="C1q_dom"/>
</dbReference>
<dbReference type="AlphaFoldDB" id="A0AA88YNJ9"/>
<dbReference type="Pfam" id="PF00386">
    <property type="entry name" value="C1q"/>
    <property type="match status" value="1"/>
</dbReference>
<dbReference type="InterPro" id="IPR008983">
    <property type="entry name" value="Tumour_necrosis_fac-like_dom"/>
</dbReference>
<keyword evidence="3" id="KW-1185">Reference proteome</keyword>
<protein>
    <recommendedName>
        <fullName evidence="1">C1q domain-containing protein</fullName>
    </recommendedName>
</protein>
<feature type="domain" description="C1q" evidence="1">
    <location>
        <begin position="9"/>
        <end position="77"/>
    </location>
</feature>
<evidence type="ECO:0000259" key="1">
    <source>
        <dbReference type="Pfam" id="PF00386"/>
    </source>
</evidence>
<proteinExistence type="predicted"/>
<name>A0AA88YNJ9_PINIB</name>
<dbReference type="SUPFAM" id="SSF49842">
    <property type="entry name" value="TNF-like"/>
    <property type="match status" value="1"/>
</dbReference>
<evidence type="ECO:0000313" key="2">
    <source>
        <dbReference type="EMBL" id="KAK3108637.1"/>
    </source>
</evidence>
<dbReference type="Gene3D" id="2.60.120.40">
    <property type="match status" value="1"/>
</dbReference>
<organism evidence="2 3">
    <name type="scientific">Pinctada imbricata</name>
    <name type="common">Atlantic pearl-oyster</name>
    <name type="synonym">Pinctada martensii</name>
    <dbReference type="NCBI Taxonomy" id="66713"/>
    <lineage>
        <taxon>Eukaryota</taxon>
        <taxon>Metazoa</taxon>
        <taxon>Spiralia</taxon>
        <taxon>Lophotrochozoa</taxon>
        <taxon>Mollusca</taxon>
        <taxon>Bivalvia</taxon>
        <taxon>Autobranchia</taxon>
        <taxon>Pteriomorphia</taxon>
        <taxon>Pterioida</taxon>
        <taxon>Pterioidea</taxon>
        <taxon>Pteriidae</taxon>
        <taxon>Pinctada</taxon>
    </lineage>
</organism>
<evidence type="ECO:0000313" key="3">
    <source>
        <dbReference type="Proteomes" id="UP001186944"/>
    </source>
</evidence>
<accession>A0AA88YNJ9</accession>
<sequence length="80" mass="8884">MMSYSSNNMEIEMVHATPNGSPTVLCRARASQTYNAMGTCIVNVRLAVGDDVWVRHYSSRGSYIYGSLFPTFSGHLIYAE</sequence>
<comment type="caution">
    <text evidence="2">The sequence shown here is derived from an EMBL/GenBank/DDBJ whole genome shotgun (WGS) entry which is preliminary data.</text>
</comment>